<reference evidence="1" key="1">
    <citation type="journal article" date="2012" name="Science">
        <title>Fermentation, hydrogen, and sulfur metabolism in multiple uncultivated bacterial phyla.</title>
        <authorList>
            <person name="Wrighton K.C."/>
            <person name="Thomas B.C."/>
            <person name="Sharon I."/>
            <person name="Miller C.S."/>
            <person name="Castelle C.J."/>
            <person name="VerBerkmoes N.C."/>
            <person name="Wilkins M.J."/>
            <person name="Hettich R.L."/>
            <person name="Lipton M.S."/>
            <person name="Williams K.H."/>
            <person name="Long P.E."/>
            <person name="Banfield J.F."/>
        </authorList>
    </citation>
    <scope>NUCLEOTIDE SEQUENCE [LARGE SCALE GENOMIC DNA]</scope>
</reference>
<name>K1YGW2_9BACT</name>
<protein>
    <recommendedName>
        <fullName evidence="2">Cadherin-like beta sandwich domain-containing protein</fullName>
    </recommendedName>
</protein>
<organism evidence="1">
    <name type="scientific">uncultured bacterium</name>
    <name type="common">gcode 4</name>
    <dbReference type="NCBI Taxonomy" id="1234023"/>
    <lineage>
        <taxon>Bacteria</taxon>
        <taxon>environmental samples</taxon>
    </lineage>
</organism>
<gene>
    <name evidence="1" type="ORF">ACD_80C00199G0002</name>
</gene>
<proteinExistence type="predicted"/>
<accession>K1YGW2</accession>
<feature type="non-terminal residue" evidence="1">
    <location>
        <position position="800"/>
    </location>
</feature>
<evidence type="ECO:0008006" key="2">
    <source>
        <dbReference type="Google" id="ProtNLM"/>
    </source>
</evidence>
<evidence type="ECO:0000313" key="1">
    <source>
        <dbReference type="EMBL" id="EKD24574.1"/>
    </source>
</evidence>
<comment type="caution">
    <text evidence="1">The sequence shown here is derived from an EMBL/GenBank/DDBJ whole genome shotgun (WGS) entry which is preliminary data.</text>
</comment>
<dbReference type="EMBL" id="AMFJ01036206">
    <property type="protein sequence ID" value="EKD24574.1"/>
    <property type="molecule type" value="Genomic_DNA"/>
</dbReference>
<sequence length="800" mass="86831">MNRSVKKFFTWILTLLIVVTQSPLAGIINQYSPVKISGIESSKVFAGSDGTYVTSISSGYLMAASTSFDVTAVVLANIAGWQTIKAILSPDSSTGQNFTGKPTTTGSLNSWDVFWNWTINVWSYFLNFTWNTLYLHIQVRSWAQPIWWGAEAIMFMTWDGGWGGPDWSQIYTAIGNTLSGGGILNNLNQVNSGNVTGFTNLEFTKMSGDIELGGILFGTGIDLTDTWTQNFLSGELPNSIWIQWGQIWFNPGAGFAGKNAQLIMHIPSFFSGILDSMNANDFYVRLWSGGALTGNSIITTVTPWGSCLPGPLGCVLLVSVDHFTMFGVKPILTDVIMRSDAGTWAWSGDTVYLSFTGSEALTGVTVTIAGNTANLQWWGPIRAASGLLLEWWNEGDNIPFTINFTDYFGNSWNTITDVTAGSHVKYHLSGWSWPNRGALYTVIWASLSGQGIKNNFNQVNSNNVNSFTGLFFAKMSGSNELGRITFNTGLDLTDTGTQNFLSGELPSAIGMQEGELWFNPGTGFAGKNATLEMHIPSFREPYLSGMNANSFYVREWSGGALTGNSMISNVTPEGPCDPGPMGCVILLDVWHFTLFGAKPILTDVAIRSSAWSGAWSGDTVYLSFTGSEAITGITVTIAGVTGTLQWWGTTRAASGLLITGGTEWTDIPFTINFSDYFSNSWNEITNVTSGWWSVKYHTLSTDATLTGLALSTWTLSPTFDSSITGYIVNLPYSWSWTLVATPTKNYSSATVTWTYSASLVVGQTGTLTAVVTAEDWITTKTYTIIITRDAPSSDANLASL</sequence>
<dbReference type="AlphaFoldDB" id="K1YGW2"/>